<dbReference type="Proteomes" id="UP000241858">
    <property type="component" value="Unassembled WGS sequence"/>
</dbReference>
<dbReference type="AlphaFoldDB" id="A0A2T3I0L0"/>
<accession>A0A2T3I0L0</accession>
<gene>
    <name evidence="1" type="ORF">C0W81_04870</name>
</gene>
<evidence type="ECO:0000313" key="1">
    <source>
        <dbReference type="EMBL" id="PSU10059.1"/>
    </source>
</evidence>
<proteinExistence type="predicted"/>
<dbReference type="EMBL" id="PYLY01000007">
    <property type="protein sequence ID" value="PSU10059.1"/>
    <property type="molecule type" value="Genomic_DNA"/>
</dbReference>
<sequence>MSNAKKPRHKRLVDELITFAEWQTERTFTYRLKRLNCLDDFIGMIARKHGENCALSFEDWHVEEEAFFDEKLSKIANELWDADSNCPELIDPTSKTKQMVVILPEPYLDQRKKGNLYRLSYYSQSGASYHDVFKTFKDAVKSAFMGGYNMLVAGSLDALVDTNDWNKGLVVTKAVQSGVWLREYLETIATPDERALFNI</sequence>
<organism evidence="1 2">
    <name type="scientific">Photobacterium aquimaris</name>
    <dbReference type="NCBI Taxonomy" id="512643"/>
    <lineage>
        <taxon>Bacteria</taxon>
        <taxon>Pseudomonadati</taxon>
        <taxon>Pseudomonadota</taxon>
        <taxon>Gammaproteobacteria</taxon>
        <taxon>Vibrionales</taxon>
        <taxon>Vibrionaceae</taxon>
        <taxon>Photobacterium</taxon>
    </lineage>
</organism>
<protein>
    <submittedName>
        <fullName evidence="1">Uncharacterized protein</fullName>
    </submittedName>
</protein>
<comment type="caution">
    <text evidence="1">The sequence shown here is derived from an EMBL/GenBank/DDBJ whole genome shotgun (WGS) entry which is preliminary data.</text>
</comment>
<name>A0A2T3I0L0_9GAMM</name>
<dbReference type="RefSeq" id="WP_065189992.1">
    <property type="nucleotide sequence ID" value="NZ_LZFB01000013.1"/>
</dbReference>
<evidence type="ECO:0000313" key="2">
    <source>
        <dbReference type="Proteomes" id="UP000241858"/>
    </source>
</evidence>
<reference evidence="1 2" key="1">
    <citation type="submission" date="2018-03" db="EMBL/GenBank/DDBJ databases">
        <title>Whole genome sequencing of Histamine producing bacteria.</title>
        <authorList>
            <person name="Butler K."/>
        </authorList>
    </citation>
    <scope>NUCLEOTIDE SEQUENCE [LARGE SCALE GENOMIC DNA]</scope>
    <source>
        <strain evidence="1 2">DSM 23343</strain>
    </source>
</reference>